<dbReference type="Proteomes" id="UP001531129">
    <property type="component" value="Unassembled WGS sequence"/>
</dbReference>
<organism evidence="2 3">
    <name type="scientific">Rhizobium aouanii</name>
    <dbReference type="NCBI Taxonomy" id="3118145"/>
    <lineage>
        <taxon>Bacteria</taxon>
        <taxon>Pseudomonadati</taxon>
        <taxon>Pseudomonadota</taxon>
        <taxon>Alphaproteobacteria</taxon>
        <taxon>Hyphomicrobiales</taxon>
        <taxon>Rhizobiaceae</taxon>
        <taxon>Rhizobium/Agrobacterium group</taxon>
        <taxon>Rhizobium</taxon>
    </lineage>
</organism>
<proteinExistence type="predicted"/>
<evidence type="ECO:0000256" key="1">
    <source>
        <dbReference type="SAM" id="MobiDB-lite"/>
    </source>
</evidence>
<dbReference type="EMBL" id="JBAMYC010000007">
    <property type="protein sequence ID" value="MEI1249273.1"/>
    <property type="molecule type" value="Genomic_DNA"/>
</dbReference>
<gene>
    <name evidence="2" type="ORF">V8Q02_14900</name>
</gene>
<accession>A0ABU8CK50</accession>
<sequence>MTSIEDCLHPERPGMKLVNVKFFRGDNRYITPEEFRAKLCAAAEFQRANPHIRRGEAPRSTKPKVNVRERVANL</sequence>
<protein>
    <submittedName>
        <fullName evidence="2">Uncharacterized protein</fullName>
    </submittedName>
</protein>
<reference evidence="2 3" key="1">
    <citation type="submission" date="2024-01" db="EMBL/GenBank/DDBJ databases">
        <title>Draft genome sequences of three bacterial strains isolated from Acacia saligna represent a potential new species within the genus Rhizobium.</title>
        <authorList>
            <person name="Tambong J.T."/>
            <person name="Mnasri B."/>
        </authorList>
    </citation>
    <scope>NUCLEOTIDE SEQUENCE [LARGE SCALE GENOMIC DNA]</scope>
    <source>
        <strain evidence="2 3">1AS12I</strain>
    </source>
</reference>
<name>A0ABU8CK50_9HYPH</name>
<dbReference type="RefSeq" id="WP_221966337.1">
    <property type="nucleotide sequence ID" value="NZ_JBAMYB010000007.1"/>
</dbReference>
<comment type="caution">
    <text evidence="2">The sequence shown here is derived from an EMBL/GenBank/DDBJ whole genome shotgun (WGS) entry which is preliminary data.</text>
</comment>
<keyword evidence="3" id="KW-1185">Reference proteome</keyword>
<evidence type="ECO:0000313" key="3">
    <source>
        <dbReference type="Proteomes" id="UP001531129"/>
    </source>
</evidence>
<evidence type="ECO:0000313" key="2">
    <source>
        <dbReference type="EMBL" id="MEI1249273.1"/>
    </source>
</evidence>
<feature type="region of interest" description="Disordered" evidence="1">
    <location>
        <begin position="51"/>
        <end position="74"/>
    </location>
</feature>